<comment type="caution">
    <text evidence="3">The sequence shown here is derived from an EMBL/GenBank/DDBJ whole genome shotgun (WGS) entry which is preliminary data.</text>
</comment>
<dbReference type="AlphaFoldDB" id="A0A4U6BKY1"/>
<evidence type="ECO:0000256" key="1">
    <source>
        <dbReference type="ARBA" id="ARBA00022679"/>
    </source>
</evidence>
<feature type="domain" description="Glycosyl transferase family 1" evidence="2">
    <location>
        <begin position="170"/>
        <end position="317"/>
    </location>
</feature>
<dbReference type="STRING" id="211460.YH63_15900"/>
<dbReference type="Proteomes" id="UP000034832">
    <property type="component" value="Unassembled WGS sequence"/>
</dbReference>
<dbReference type="Pfam" id="PF00534">
    <property type="entry name" value="Glycos_transf_1"/>
    <property type="match status" value="1"/>
</dbReference>
<protein>
    <submittedName>
        <fullName evidence="3">Glycosyltransferase family 4 protein</fullName>
    </submittedName>
</protein>
<dbReference type="RefSeq" id="WP_046828880.1">
    <property type="nucleotide sequence ID" value="NZ_LBIA02000001.1"/>
</dbReference>
<dbReference type="SUPFAM" id="SSF53756">
    <property type="entry name" value="UDP-Glycosyltransferase/glycogen phosphorylase"/>
    <property type="match status" value="1"/>
</dbReference>
<dbReference type="Gene3D" id="3.40.50.2000">
    <property type="entry name" value="Glycogen Phosphorylase B"/>
    <property type="match status" value="1"/>
</dbReference>
<evidence type="ECO:0000259" key="2">
    <source>
        <dbReference type="Pfam" id="PF00534"/>
    </source>
</evidence>
<dbReference type="PANTHER" id="PTHR46401:SF2">
    <property type="entry name" value="GLYCOSYLTRANSFERASE WBBK-RELATED"/>
    <property type="match status" value="1"/>
</dbReference>
<keyword evidence="1" id="KW-0808">Transferase</keyword>
<dbReference type="GO" id="GO:0016757">
    <property type="term" value="F:glycosyltransferase activity"/>
    <property type="evidence" value="ECO:0007669"/>
    <property type="project" value="InterPro"/>
</dbReference>
<reference evidence="3" key="1">
    <citation type="submission" date="2019-04" db="EMBL/GenBank/DDBJ databases">
        <title>Whole genome sequencing of cave bacteria.</title>
        <authorList>
            <person name="Gan H.M."/>
            <person name="Barton H."/>
            <person name="Savka M.A."/>
        </authorList>
    </citation>
    <scope>NUCLEOTIDE SEQUENCE [LARGE SCALE GENOMIC DNA]</scope>
    <source>
        <strain evidence="3">LC387</strain>
    </source>
</reference>
<sequence>MTVYVDHTHLGRHVTGLERITLELFSPKALAPLEVAPVMAHGTGRMIATQTFGLPLRLTDPSSILLCPGFPPSPLLRPFAARVIPYIHDIFLLSRRADLNTRARLYMAPSFRLAVRSYPRFLVNSADTKRKLAAHCRPDAEITLYRPPVRNVFDLHADGRTEKAGGSSPFRLVALGTVEPRKNFVAAAKILAALRGRGFGDATLEIVGRRGWGDDWVVLARSPGVILHGYQSGDRVRQILQSADAFICTSHEEGLGLPLLEAQYAGLPIIAPDAAIFHEVLDRSGIFIDPSDPAAAAGTITAALSEPEWRTSFAARGAENLARWNALASADRGAVIDLIATLSQRRIRTARTPASHDPKGRGITP</sequence>
<proteinExistence type="predicted"/>
<organism evidence="3 4">
    <name type="scientific">Afipia massiliensis</name>
    <dbReference type="NCBI Taxonomy" id="211460"/>
    <lineage>
        <taxon>Bacteria</taxon>
        <taxon>Pseudomonadati</taxon>
        <taxon>Pseudomonadota</taxon>
        <taxon>Alphaproteobacteria</taxon>
        <taxon>Hyphomicrobiales</taxon>
        <taxon>Nitrobacteraceae</taxon>
        <taxon>Afipia</taxon>
    </lineage>
</organism>
<accession>A0A4U6BKY1</accession>
<gene>
    <name evidence="3" type="ORF">YH63_002985</name>
</gene>
<dbReference type="GO" id="GO:0009103">
    <property type="term" value="P:lipopolysaccharide biosynthetic process"/>
    <property type="evidence" value="ECO:0007669"/>
    <property type="project" value="TreeGrafter"/>
</dbReference>
<dbReference type="PANTHER" id="PTHR46401">
    <property type="entry name" value="GLYCOSYLTRANSFERASE WBBK-RELATED"/>
    <property type="match status" value="1"/>
</dbReference>
<evidence type="ECO:0000313" key="4">
    <source>
        <dbReference type="Proteomes" id="UP000034832"/>
    </source>
</evidence>
<dbReference type="OrthoDB" id="9790710at2"/>
<keyword evidence="4" id="KW-1185">Reference proteome</keyword>
<name>A0A4U6BKY1_9BRAD</name>
<dbReference type="EMBL" id="LBIA02000001">
    <property type="protein sequence ID" value="TKT70461.1"/>
    <property type="molecule type" value="Genomic_DNA"/>
</dbReference>
<evidence type="ECO:0000313" key="3">
    <source>
        <dbReference type="EMBL" id="TKT70461.1"/>
    </source>
</evidence>
<dbReference type="InterPro" id="IPR001296">
    <property type="entry name" value="Glyco_trans_1"/>
</dbReference>